<dbReference type="Proteomes" id="UP000316621">
    <property type="component" value="Chromosome 9"/>
</dbReference>
<evidence type="ECO:0000313" key="3">
    <source>
        <dbReference type="Proteomes" id="UP000316621"/>
    </source>
</evidence>
<dbReference type="AlphaFoldDB" id="A0A4Y7L2Q1"/>
<sequence>MDASSLACGTATPIPTSAATPTSATYTFVGSSIQPTYYLMQHLDTFPNFGLFRFPFSFII</sequence>
<evidence type="ECO:0000256" key="1">
    <source>
        <dbReference type="SAM" id="MobiDB-lite"/>
    </source>
</evidence>
<feature type="compositionally biased region" description="Low complexity" evidence="1">
    <location>
        <begin position="10"/>
        <end position="21"/>
    </location>
</feature>
<feature type="non-terminal residue" evidence="2">
    <location>
        <position position="60"/>
    </location>
</feature>
<feature type="region of interest" description="Disordered" evidence="1">
    <location>
        <begin position="1"/>
        <end position="21"/>
    </location>
</feature>
<protein>
    <submittedName>
        <fullName evidence="2">Uncharacterized protein</fullName>
    </submittedName>
</protein>
<gene>
    <name evidence="2" type="ORF">C5167_003092</name>
</gene>
<dbReference type="EMBL" id="CM010723">
    <property type="protein sequence ID" value="RZC78900.1"/>
    <property type="molecule type" value="Genomic_DNA"/>
</dbReference>
<proteinExistence type="predicted"/>
<organism evidence="2 3">
    <name type="scientific">Papaver somniferum</name>
    <name type="common">Opium poppy</name>
    <dbReference type="NCBI Taxonomy" id="3469"/>
    <lineage>
        <taxon>Eukaryota</taxon>
        <taxon>Viridiplantae</taxon>
        <taxon>Streptophyta</taxon>
        <taxon>Embryophyta</taxon>
        <taxon>Tracheophyta</taxon>
        <taxon>Spermatophyta</taxon>
        <taxon>Magnoliopsida</taxon>
        <taxon>Ranunculales</taxon>
        <taxon>Papaveraceae</taxon>
        <taxon>Papaveroideae</taxon>
        <taxon>Papaver</taxon>
    </lineage>
</organism>
<name>A0A4Y7L2Q1_PAPSO</name>
<dbReference type="Gramene" id="RZC78900">
    <property type="protein sequence ID" value="RZC78900"/>
    <property type="gene ID" value="C5167_003092"/>
</dbReference>
<evidence type="ECO:0000313" key="2">
    <source>
        <dbReference type="EMBL" id="RZC78900.1"/>
    </source>
</evidence>
<accession>A0A4Y7L2Q1</accession>
<reference evidence="2 3" key="1">
    <citation type="journal article" date="2018" name="Science">
        <title>The opium poppy genome and morphinan production.</title>
        <authorList>
            <person name="Guo L."/>
            <person name="Winzer T."/>
            <person name="Yang X."/>
            <person name="Li Y."/>
            <person name="Ning Z."/>
            <person name="He Z."/>
            <person name="Teodor R."/>
            <person name="Lu Y."/>
            <person name="Bowser T.A."/>
            <person name="Graham I.A."/>
            <person name="Ye K."/>
        </authorList>
    </citation>
    <scope>NUCLEOTIDE SEQUENCE [LARGE SCALE GENOMIC DNA]</scope>
    <source>
        <strain evidence="3">cv. HN1</strain>
        <tissue evidence="2">Leaves</tissue>
    </source>
</reference>
<keyword evidence="3" id="KW-1185">Reference proteome</keyword>